<dbReference type="PROSITE" id="PS51349">
    <property type="entry name" value="FMN_HYDROXY_ACID_DH_2"/>
    <property type="match status" value="1"/>
</dbReference>
<comment type="caution">
    <text evidence="7">The sequence shown here is derived from an EMBL/GenBank/DDBJ whole genome shotgun (WGS) entry which is preliminary data.</text>
</comment>
<dbReference type="PROSITE" id="PS00557">
    <property type="entry name" value="FMN_HYDROXY_ACID_DH_1"/>
    <property type="match status" value="1"/>
</dbReference>
<dbReference type="InterPro" id="IPR013785">
    <property type="entry name" value="Aldolase_TIM"/>
</dbReference>
<dbReference type="PANTHER" id="PTHR10578">
    <property type="entry name" value="S -2-HYDROXY-ACID OXIDASE-RELATED"/>
    <property type="match status" value="1"/>
</dbReference>
<dbReference type="Gene3D" id="3.20.20.70">
    <property type="entry name" value="Aldolase class I"/>
    <property type="match status" value="1"/>
</dbReference>
<feature type="domain" description="FMN hydroxy acid dehydrogenase" evidence="6">
    <location>
        <begin position="9"/>
        <end position="377"/>
    </location>
</feature>
<gene>
    <name evidence="7" type="ORF">H9650_11035</name>
</gene>
<evidence type="ECO:0000313" key="8">
    <source>
        <dbReference type="Proteomes" id="UP000640786"/>
    </source>
</evidence>
<evidence type="ECO:0000256" key="2">
    <source>
        <dbReference type="ARBA" id="ARBA00023002"/>
    </source>
</evidence>
<dbReference type="InterPro" id="IPR000262">
    <property type="entry name" value="FMN-dep_DH"/>
</dbReference>
<dbReference type="InterPro" id="IPR012133">
    <property type="entry name" value="Alpha-hydoxy_acid_DH_FMN"/>
</dbReference>
<dbReference type="Pfam" id="PF01070">
    <property type="entry name" value="FMN_dh"/>
    <property type="match status" value="1"/>
</dbReference>
<dbReference type="EMBL" id="JACSQO010000005">
    <property type="protein sequence ID" value="MBD7944651.1"/>
    <property type="molecule type" value="Genomic_DNA"/>
</dbReference>
<evidence type="ECO:0000259" key="6">
    <source>
        <dbReference type="PROSITE" id="PS51349"/>
    </source>
</evidence>
<organism evidence="7 8">
    <name type="scientific">Psychrobacillus faecigallinarum</name>
    <dbReference type="NCBI Taxonomy" id="2762235"/>
    <lineage>
        <taxon>Bacteria</taxon>
        <taxon>Bacillati</taxon>
        <taxon>Bacillota</taxon>
        <taxon>Bacilli</taxon>
        <taxon>Bacillales</taxon>
        <taxon>Bacillaceae</taxon>
        <taxon>Psychrobacillus</taxon>
    </lineage>
</organism>
<reference evidence="7 8" key="1">
    <citation type="submission" date="2020-08" db="EMBL/GenBank/DDBJ databases">
        <title>A Genomic Blueprint of the Chicken Gut Microbiome.</title>
        <authorList>
            <person name="Gilroy R."/>
            <person name="Ravi A."/>
            <person name="Getino M."/>
            <person name="Pursley I."/>
            <person name="Horton D.L."/>
            <person name="Alikhan N.-F."/>
            <person name="Baker D."/>
            <person name="Gharbi K."/>
            <person name="Hall N."/>
            <person name="Watson M."/>
            <person name="Adriaenssens E.M."/>
            <person name="Foster-Nyarko E."/>
            <person name="Jarju S."/>
            <person name="Secka A."/>
            <person name="Antonio M."/>
            <person name="Oren A."/>
            <person name="Chaudhuri R."/>
            <person name="La Ragione R.M."/>
            <person name="Hildebrand F."/>
            <person name="Pallen M.J."/>
        </authorList>
    </citation>
    <scope>NUCLEOTIDE SEQUENCE [LARGE SCALE GENOMIC DNA]</scope>
    <source>
        <strain evidence="7 8">Sa2BUA9</strain>
    </source>
</reference>
<evidence type="ECO:0000313" key="7">
    <source>
        <dbReference type="EMBL" id="MBD7944651.1"/>
    </source>
</evidence>
<dbReference type="Proteomes" id="UP000640786">
    <property type="component" value="Unassembled WGS sequence"/>
</dbReference>
<sequence>MICMTSSISHVELPHSISLLEQMASKSIEKGPFTYVHSGAGNESTLRANEAAFEDWYIVPQYLNDVSFRDTSATLLGTTFPSSFALAPIGVQSIFHPEGELASARAAAACGVPFIASTLSSYPLEDIAANLGNTPRWYQLYWSNDEEMAISMVRRAEKAGYSAIVITIDTSLLGNRERDLNNRYSPLKLGKGAANYLHDPVFQGRFASPPSADDPEVIKNIVDIIFNPSLTWENLKTIKEHTKLPILLKGILHEEDARKALHHGVDGIIVSNHGGRQLDGCISSLEALPSIAEIVQGKIPVLLDSGIRRGSDVVKAKALGADVVLLGRPFIYGLAVAGEQGVEHVLRNMINDIDVTLALSGFASMKEVNSSLIRRKK</sequence>
<evidence type="ECO:0000256" key="4">
    <source>
        <dbReference type="ARBA" id="ARBA00029513"/>
    </source>
</evidence>
<proteinExistence type="inferred from homology"/>
<comment type="catalytic activity">
    <reaction evidence="5">
        <text>(S)-lactate + O2 = pyruvate + H2O2</text>
        <dbReference type="Rhea" id="RHEA:55868"/>
        <dbReference type="ChEBI" id="CHEBI:15361"/>
        <dbReference type="ChEBI" id="CHEBI:15379"/>
        <dbReference type="ChEBI" id="CHEBI:16240"/>
        <dbReference type="ChEBI" id="CHEBI:16651"/>
    </reaction>
    <physiologicalReaction direction="left-to-right" evidence="5">
        <dbReference type="Rhea" id="RHEA:55869"/>
    </physiologicalReaction>
</comment>
<dbReference type="PIRSF" id="PIRSF000138">
    <property type="entry name" value="Al-hdrx_acd_dh"/>
    <property type="match status" value="1"/>
</dbReference>
<name>A0ABR8RA26_9BACI</name>
<comment type="similarity">
    <text evidence="3">Belongs to the FMN-dependent alpha-hydroxy acid dehydrogenase family.</text>
</comment>
<dbReference type="SUPFAM" id="SSF51395">
    <property type="entry name" value="FMN-linked oxidoreductases"/>
    <property type="match status" value="1"/>
</dbReference>
<evidence type="ECO:0000256" key="3">
    <source>
        <dbReference type="ARBA" id="ARBA00024042"/>
    </source>
</evidence>
<keyword evidence="2" id="KW-0560">Oxidoreductase</keyword>
<dbReference type="InterPro" id="IPR008259">
    <property type="entry name" value="FMN_hydac_DH_AS"/>
</dbReference>
<protein>
    <recommendedName>
        <fullName evidence="4">L-lactate oxidase</fullName>
    </recommendedName>
</protein>
<keyword evidence="8" id="KW-1185">Reference proteome</keyword>
<dbReference type="PANTHER" id="PTHR10578:SF143">
    <property type="entry name" value="FMN-DEPENDENT ALPHA-HYDROXY ACID DEHYDROGENASE PB1A11.03"/>
    <property type="match status" value="1"/>
</dbReference>
<dbReference type="InterPro" id="IPR037396">
    <property type="entry name" value="FMN_HAD"/>
</dbReference>
<evidence type="ECO:0000256" key="1">
    <source>
        <dbReference type="ARBA" id="ARBA00001917"/>
    </source>
</evidence>
<accession>A0ABR8RA26</accession>
<comment type="cofactor">
    <cofactor evidence="1">
        <name>FMN</name>
        <dbReference type="ChEBI" id="CHEBI:58210"/>
    </cofactor>
</comment>
<evidence type="ECO:0000256" key="5">
    <source>
        <dbReference type="ARBA" id="ARBA00048754"/>
    </source>
</evidence>